<dbReference type="InterPro" id="IPR029063">
    <property type="entry name" value="SAM-dependent_MTases_sf"/>
</dbReference>
<keyword evidence="7" id="KW-0274">FAD</keyword>
<keyword evidence="4 11" id="KW-0808">Transferase</keyword>
<keyword evidence="3" id="KW-0285">Flavoprotein</keyword>
<dbReference type="Gene3D" id="3.50.50.60">
    <property type="entry name" value="FAD/NAD(P)-binding domain"/>
    <property type="match status" value="1"/>
</dbReference>
<keyword evidence="9" id="KW-0511">Multifunctional enzyme</keyword>
<sequence length="594" mass="62005">MTVSHVVLDTEFGDGARFAQARARHDRQLHYLALTARVADAATIADPQLRALWPLDVPGFHRIILDDGRVTLDLLAGEMTAVLPQVLARVDTFHIGALAPGQARTLARLASPGATLDARAPDDLLVWALAAAGFACCRVDGGDDIVAEYRGRRVSSVARAAPTAAPAAPPADRAAPIAATATPPVAGAGLSAALAAPPLRDKRAVVIGAGLAGASACRRLCASGWEVTLIERHAQPAQEASGNLAGIFMPLLSKDDNIPTRLARAAYLFALREWRRLGGVGTAFIGADCGVLQLARDAGHAAVQRAVLDHWNYPPAFARWADATEAGALLGGATPHGGWLFAQGGWARPSSLCAAMLDACGDRLQRVFCSEAITLRRTGDGEWLVEGAGATLLAQAPTVILANGAGAVQIAQAAQLPLQSLRGQVTHLAVGTSAPQLPLVVCREAYVTPAADGIVCAGATYDNDDDRVLRASSQRENLARLAEIVPGAHVAALIDTAPLAGRVGFRSAAPDRLPLAGALPDVESAGRLEHLRDVPRHPGLYGLLGYASRGLIWAPLMAELLVSQLEGAPAPVEAALVEALDPGRFLLKQRRRSQ</sequence>
<evidence type="ECO:0000313" key="12">
    <source>
        <dbReference type="Proteomes" id="UP001326110"/>
    </source>
</evidence>
<evidence type="ECO:0000256" key="2">
    <source>
        <dbReference type="ARBA" id="ARBA00022603"/>
    </source>
</evidence>
<keyword evidence="8" id="KW-0560">Oxidoreductase</keyword>
<evidence type="ECO:0000256" key="4">
    <source>
        <dbReference type="ARBA" id="ARBA00022679"/>
    </source>
</evidence>
<evidence type="ECO:0000256" key="7">
    <source>
        <dbReference type="ARBA" id="ARBA00022827"/>
    </source>
</evidence>
<dbReference type="GO" id="GO:0032259">
    <property type="term" value="P:methylation"/>
    <property type="evidence" value="ECO:0007669"/>
    <property type="project" value="UniProtKB-KW"/>
</dbReference>
<keyword evidence="12" id="KW-1185">Reference proteome</keyword>
<name>A0ABZ0XW65_9BURK</name>
<dbReference type="Pfam" id="PF01266">
    <property type="entry name" value="DAO"/>
    <property type="match status" value="1"/>
</dbReference>
<dbReference type="GO" id="GO:0004808">
    <property type="term" value="F:tRNA (5-methylaminomethyl-2-thiouridylate)(34)-methyltransferase activity"/>
    <property type="evidence" value="ECO:0007669"/>
    <property type="project" value="UniProtKB-EC"/>
</dbReference>
<evidence type="ECO:0000256" key="3">
    <source>
        <dbReference type="ARBA" id="ARBA00022630"/>
    </source>
</evidence>
<dbReference type="Gene3D" id="3.30.9.10">
    <property type="entry name" value="D-Amino Acid Oxidase, subunit A, domain 2"/>
    <property type="match status" value="1"/>
</dbReference>
<evidence type="ECO:0000256" key="8">
    <source>
        <dbReference type="ARBA" id="ARBA00023002"/>
    </source>
</evidence>
<dbReference type="SUPFAM" id="SSF51905">
    <property type="entry name" value="FAD/NAD(P)-binding domain"/>
    <property type="match status" value="1"/>
</dbReference>
<evidence type="ECO:0000256" key="1">
    <source>
        <dbReference type="ARBA" id="ARBA00022490"/>
    </source>
</evidence>
<protein>
    <submittedName>
        <fullName evidence="11">FAD-dependent 5-carboxymethylaminomethyl-2-thiouridine(34) oxidoreductase MnmC</fullName>
        <ecNumber evidence="11">2.1.1.61</ecNumber>
    </submittedName>
</protein>
<dbReference type="Proteomes" id="UP001326110">
    <property type="component" value="Chromosome"/>
</dbReference>
<keyword evidence="2 11" id="KW-0489">Methyltransferase</keyword>
<dbReference type="InterPro" id="IPR036188">
    <property type="entry name" value="FAD/NAD-bd_sf"/>
</dbReference>
<keyword evidence="1" id="KW-0963">Cytoplasm</keyword>
<dbReference type="InterPro" id="IPR006076">
    <property type="entry name" value="FAD-dep_OxRdtase"/>
</dbReference>
<dbReference type="EMBL" id="CP140152">
    <property type="protein sequence ID" value="WQH03989.1"/>
    <property type="molecule type" value="Genomic_DNA"/>
</dbReference>
<reference evidence="11 12" key="1">
    <citation type="submission" date="2023-11" db="EMBL/GenBank/DDBJ databases">
        <title>MicrobeMod: A computational toolkit for identifying prokaryotic methylation and restriction-modification with nanopore sequencing.</title>
        <authorList>
            <person name="Crits-Christoph A."/>
            <person name="Kang S.C."/>
            <person name="Lee H."/>
            <person name="Ostrov N."/>
        </authorList>
    </citation>
    <scope>NUCLEOTIDE SEQUENCE [LARGE SCALE GENOMIC DNA]</scope>
    <source>
        <strain evidence="11 12">ATCC 25935</strain>
    </source>
</reference>
<dbReference type="GeneID" id="43164953"/>
<feature type="domain" description="FAD dependent oxidoreductase" evidence="10">
    <location>
        <begin position="204"/>
        <end position="562"/>
    </location>
</feature>
<dbReference type="PANTHER" id="PTHR13847">
    <property type="entry name" value="SARCOSINE DEHYDROGENASE-RELATED"/>
    <property type="match status" value="1"/>
</dbReference>
<proteinExistence type="predicted"/>
<evidence type="ECO:0000256" key="6">
    <source>
        <dbReference type="ARBA" id="ARBA00022694"/>
    </source>
</evidence>
<evidence type="ECO:0000259" key="10">
    <source>
        <dbReference type="Pfam" id="PF01266"/>
    </source>
</evidence>
<organism evidence="11 12">
    <name type="scientific">Duganella zoogloeoides</name>
    <dbReference type="NCBI Taxonomy" id="75659"/>
    <lineage>
        <taxon>Bacteria</taxon>
        <taxon>Pseudomonadati</taxon>
        <taxon>Pseudomonadota</taxon>
        <taxon>Betaproteobacteria</taxon>
        <taxon>Burkholderiales</taxon>
        <taxon>Oxalobacteraceae</taxon>
        <taxon>Telluria group</taxon>
        <taxon>Duganella</taxon>
    </lineage>
</organism>
<dbReference type="RefSeq" id="WP_019923337.1">
    <property type="nucleotide sequence ID" value="NZ_CP140152.1"/>
</dbReference>
<evidence type="ECO:0000313" key="11">
    <source>
        <dbReference type="EMBL" id="WQH03989.1"/>
    </source>
</evidence>
<dbReference type="Gene3D" id="3.40.50.150">
    <property type="entry name" value="Vaccinia Virus protein VP39"/>
    <property type="match status" value="1"/>
</dbReference>
<accession>A0ABZ0XW65</accession>
<keyword evidence="6" id="KW-0819">tRNA processing</keyword>
<evidence type="ECO:0000256" key="9">
    <source>
        <dbReference type="ARBA" id="ARBA00023268"/>
    </source>
</evidence>
<dbReference type="PANTHER" id="PTHR13847:SF283">
    <property type="entry name" value="TRNA 5-METHYLAMINOMETHYL-2-THIOURIDINE BIOSYNTHESIS BIFUNCTIONAL PROTEIN MNMC"/>
    <property type="match status" value="1"/>
</dbReference>
<keyword evidence="5" id="KW-0949">S-adenosyl-L-methionine</keyword>
<gene>
    <name evidence="11" type="primary">mnmC</name>
    <name evidence="11" type="ORF">SR858_23530</name>
</gene>
<dbReference type="SUPFAM" id="SSF54373">
    <property type="entry name" value="FAD-linked reductases, C-terminal domain"/>
    <property type="match status" value="1"/>
</dbReference>
<dbReference type="InterPro" id="IPR017610">
    <property type="entry name" value="tRNA_S-uridine_synth_MnmC_C"/>
</dbReference>
<dbReference type="EC" id="2.1.1.61" evidence="11"/>
<evidence type="ECO:0000256" key="5">
    <source>
        <dbReference type="ARBA" id="ARBA00022691"/>
    </source>
</evidence>
<dbReference type="NCBIfam" id="TIGR03197">
    <property type="entry name" value="MnmC_Cterm"/>
    <property type="match status" value="1"/>
</dbReference>